<evidence type="ECO:0000313" key="3">
    <source>
        <dbReference type="Proteomes" id="UP000237347"/>
    </source>
</evidence>
<dbReference type="EMBL" id="PKMF04000213">
    <property type="protein sequence ID" value="KAK7842911.1"/>
    <property type="molecule type" value="Genomic_DNA"/>
</dbReference>
<keyword evidence="1" id="KW-0175">Coiled coil</keyword>
<feature type="non-terminal residue" evidence="2">
    <location>
        <position position="1"/>
    </location>
</feature>
<comment type="caution">
    <text evidence="2">The sequence shown here is derived from an EMBL/GenBank/DDBJ whole genome shotgun (WGS) entry which is preliminary data.</text>
</comment>
<evidence type="ECO:0000256" key="1">
    <source>
        <dbReference type="SAM" id="Coils"/>
    </source>
</evidence>
<organism evidence="2 3">
    <name type="scientific">Quercus suber</name>
    <name type="common">Cork oak</name>
    <dbReference type="NCBI Taxonomy" id="58331"/>
    <lineage>
        <taxon>Eukaryota</taxon>
        <taxon>Viridiplantae</taxon>
        <taxon>Streptophyta</taxon>
        <taxon>Embryophyta</taxon>
        <taxon>Tracheophyta</taxon>
        <taxon>Spermatophyta</taxon>
        <taxon>Magnoliopsida</taxon>
        <taxon>eudicotyledons</taxon>
        <taxon>Gunneridae</taxon>
        <taxon>Pentapetalae</taxon>
        <taxon>rosids</taxon>
        <taxon>fabids</taxon>
        <taxon>Fagales</taxon>
        <taxon>Fagaceae</taxon>
        <taxon>Quercus</taxon>
    </lineage>
</organism>
<dbReference type="Proteomes" id="UP000237347">
    <property type="component" value="Unassembled WGS sequence"/>
</dbReference>
<protein>
    <submittedName>
        <fullName evidence="2">Uncharacterized protein</fullName>
    </submittedName>
</protein>
<keyword evidence="3" id="KW-1185">Reference proteome</keyword>
<sequence>VPKSPTAPESSEKREVLRRRRWRHRVERRGVVVVVDWSMVVRGAFLQILPTSLPKWWSPPHCHSSELLPSYPRPHSSLPFLHFHILPSENPDTQTCPYTIKTIPTSTHSHKPNRMMTVHLESKVEIANEELKQARATEEVALEREQAAK</sequence>
<feature type="coiled-coil region" evidence="1">
    <location>
        <begin position="117"/>
        <end position="148"/>
    </location>
</feature>
<gene>
    <name evidence="2" type="ORF">CFP56_013276</name>
</gene>
<evidence type="ECO:0000313" key="2">
    <source>
        <dbReference type="EMBL" id="KAK7842911.1"/>
    </source>
</evidence>
<proteinExistence type="predicted"/>
<accession>A0AAW0KW58</accession>
<name>A0AAW0KW58_QUESU</name>
<dbReference type="AlphaFoldDB" id="A0AAW0KW58"/>
<reference evidence="2 3" key="1">
    <citation type="journal article" date="2018" name="Sci. Data">
        <title>The draft genome sequence of cork oak.</title>
        <authorList>
            <person name="Ramos A.M."/>
            <person name="Usie A."/>
            <person name="Barbosa P."/>
            <person name="Barros P.M."/>
            <person name="Capote T."/>
            <person name="Chaves I."/>
            <person name="Simoes F."/>
            <person name="Abreu I."/>
            <person name="Carrasquinho I."/>
            <person name="Faro C."/>
            <person name="Guimaraes J.B."/>
            <person name="Mendonca D."/>
            <person name="Nobrega F."/>
            <person name="Rodrigues L."/>
            <person name="Saibo N.J.M."/>
            <person name="Varela M.C."/>
            <person name="Egas C."/>
            <person name="Matos J."/>
            <person name="Miguel C.M."/>
            <person name="Oliveira M.M."/>
            <person name="Ricardo C.P."/>
            <person name="Goncalves S."/>
        </authorList>
    </citation>
    <scope>NUCLEOTIDE SEQUENCE [LARGE SCALE GENOMIC DNA]</scope>
    <source>
        <strain evidence="3">cv. HL8</strain>
    </source>
</reference>